<name>A0A2U1NFU0_ARTAN</name>
<accession>A0A2U1NFU0</accession>
<sequence length="153" mass="17877">MDVKRVEMVRLFVSDDRKKKVPYFGIFAFNDSDRKLDVSKKDNLDVHDSRKEDGTYEETLKIKDRNGWPLSTLSASTQLGWSTKDQLGWSTKDHSDKKKLFSVQDFFRYTEAEGNRSIWIRTTNFLRNIPGALTKSELPDLDNLYWSRSSSKN</sequence>
<comment type="caution">
    <text evidence="1">The sequence shown here is derived from an EMBL/GenBank/DDBJ whole genome shotgun (WGS) entry which is preliminary data.</text>
</comment>
<gene>
    <name evidence="1" type="ORF">CTI12_AA270230</name>
</gene>
<dbReference type="AlphaFoldDB" id="A0A2U1NFU0"/>
<organism evidence="1 2">
    <name type="scientific">Artemisia annua</name>
    <name type="common">Sweet wormwood</name>
    <dbReference type="NCBI Taxonomy" id="35608"/>
    <lineage>
        <taxon>Eukaryota</taxon>
        <taxon>Viridiplantae</taxon>
        <taxon>Streptophyta</taxon>
        <taxon>Embryophyta</taxon>
        <taxon>Tracheophyta</taxon>
        <taxon>Spermatophyta</taxon>
        <taxon>Magnoliopsida</taxon>
        <taxon>eudicotyledons</taxon>
        <taxon>Gunneridae</taxon>
        <taxon>Pentapetalae</taxon>
        <taxon>asterids</taxon>
        <taxon>campanulids</taxon>
        <taxon>Asterales</taxon>
        <taxon>Asteraceae</taxon>
        <taxon>Asteroideae</taxon>
        <taxon>Anthemideae</taxon>
        <taxon>Artemisiinae</taxon>
        <taxon>Artemisia</taxon>
    </lineage>
</organism>
<dbReference type="EMBL" id="PKPP01002912">
    <property type="protein sequence ID" value="PWA72385.1"/>
    <property type="molecule type" value="Genomic_DNA"/>
</dbReference>
<dbReference type="Proteomes" id="UP000245207">
    <property type="component" value="Unassembled WGS sequence"/>
</dbReference>
<evidence type="ECO:0000313" key="2">
    <source>
        <dbReference type="Proteomes" id="UP000245207"/>
    </source>
</evidence>
<protein>
    <submittedName>
        <fullName evidence="1">Carrier protein</fullName>
    </submittedName>
</protein>
<reference evidence="1 2" key="1">
    <citation type="journal article" date="2018" name="Mol. Plant">
        <title>The genome of Artemisia annua provides insight into the evolution of Asteraceae family and artemisinin biosynthesis.</title>
        <authorList>
            <person name="Shen Q."/>
            <person name="Zhang L."/>
            <person name="Liao Z."/>
            <person name="Wang S."/>
            <person name="Yan T."/>
            <person name="Shi P."/>
            <person name="Liu M."/>
            <person name="Fu X."/>
            <person name="Pan Q."/>
            <person name="Wang Y."/>
            <person name="Lv Z."/>
            <person name="Lu X."/>
            <person name="Zhang F."/>
            <person name="Jiang W."/>
            <person name="Ma Y."/>
            <person name="Chen M."/>
            <person name="Hao X."/>
            <person name="Li L."/>
            <person name="Tang Y."/>
            <person name="Lv G."/>
            <person name="Zhou Y."/>
            <person name="Sun X."/>
            <person name="Brodelius P.E."/>
            <person name="Rose J.K.C."/>
            <person name="Tang K."/>
        </authorList>
    </citation>
    <scope>NUCLEOTIDE SEQUENCE [LARGE SCALE GENOMIC DNA]</scope>
    <source>
        <strain evidence="2">cv. Huhao1</strain>
        <tissue evidence="1">Leaf</tissue>
    </source>
</reference>
<proteinExistence type="predicted"/>
<keyword evidence="2" id="KW-1185">Reference proteome</keyword>
<evidence type="ECO:0000313" key="1">
    <source>
        <dbReference type="EMBL" id="PWA72385.1"/>
    </source>
</evidence>